<dbReference type="InterPro" id="IPR020471">
    <property type="entry name" value="AKR"/>
</dbReference>
<reference evidence="6" key="1">
    <citation type="journal article" date="2019" name="Int. J. Syst. Evol. Microbiol.">
        <title>The Global Catalogue of Microorganisms (GCM) 10K type strain sequencing project: providing services to taxonomists for standard genome sequencing and annotation.</title>
        <authorList>
            <consortium name="The Broad Institute Genomics Platform"/>
            <consortium name="The Broad Institute Genome Sequencing Center for Infectious Disease"/>
            <person name="Wu L."/>
            <person name="Ma J."/>
        </authorList>
    </citation>
    <scope>NUCLEOTIDE SEQUENCE [LARGE SCALE GENOMIC DNA]</scope>
    <source>
        <strain evidence="6">CCUG 50347</strain>
    </source>
</reference>
<dbReference type="EC" id="1.1.1.-" evidence="5"/>
<evidence type="ECO:0000313" key="5">
    <source>
        <dbReference type="EMBL" id="MFC4834757.1"/>
    </source>
</evidence>
<dbReference type="PIRSF" id="PIRSF000097">
    <property type="entry name" value="AKR"/>
    <property type="match status" value="1"/>
</dbReference>
<sequence>MQDVTLNNGVEMPILGFGVYQIPADDTEKAVTDALAAGYRSIDTAAAYGNEEAVGRAIRASGVPRDELFVTTKLWVQDGPAEDNTRRAFDASLSRLGLDHVDLYLIHQPYGDYYGEWRAMEGLYADGRARAIGVSNFHGDRLVDLLTHNEVVPAVNQVETHPFHGRVEDQRLMAEHGVQIESWGPFAEGRNNLFGDPTLSSVAEAHGKSVAQVVLRWLVQRGVVVIPKSVRPERIAENLDVFDFELADDEMARVAGLDAGESLFFDHRDPAMAARLGGVRVD</sequence>
<dbReference type="InterPro" id="IPR036812">
    <property type="entry name" value="NAD(P)_OxRdtase_dom_sf"/>
</dbReference>
<keyword evidence="6" id="KW-1185">Reference proteome</keyword>
<comment type="similarity">
    <text evidence="1">Belongs to the aldo/keto reductase family.</text>
</comment>
<accession>A0ABV9RMY2</accession>
<dbReference type="PROSITE" id="PS00798">
    <property type="entry name" value="ALDOKETO_REDUCTASE_1"/>
    <property type="match status" value="1"/>
</dbReference>
<evidence type="ECO:0000256" key="3">
    <source>
        <dbReference type="ARBA" id="ARBA00023002"/>
    </source>
</evidence>
<dbReference type="GO" id="GO:0016491">
    <property type="term" value="F:oxidoreductase activity"/>
    <property type="evidence" value="ECO:0007669"/>
    <property type="project" value="UniProtKB-KW"/>
</dbReference>
<name>A0ABV9RMY2_9PSEU</name>
<dbReference type="PRINTS" id="PR00069">
    <property type="entry name" value="ALDKETRDTASE"/>
</dbReference>
<dbReference type="CDD" id="cd19133">
    <property type="entry name" value="AKR_AKR5F1"/>
    <property type="match status" value="1"/>
</dbReference>
<dbReference type="Proteomes" id="UP001595909">
    <property type="component" value="Unassembled WGS sequence"/>
</dbReference>
<dbReference type="PROSITE" id="PS00062">
    <property type="entry name" value="ALDOKETO_REDUCTASE_2"/>
    <property type="match status" value="1"/>
</dbReference>
<evidence type="ECO:0000256" key="2">
    <source>
        <dbReference type="ARBA" id="ARBA00022857"/>
    </source>
</evidence>
<dbReference type="Pfam" id="PF00248">
    <property type="entry name" value="Aldo_ket_red"/>
    <property type="match status" value="1"/>
</dbReference>
<dbReference type="Gene3D" id="3.20.20.100">
    <property type="entry name" value="NADP-dependent oxidoreductase domain"/>
    <property type="match status" value="1"/>
</dbReference>
<evidence type="ECO:0000313" key="6">
    <source>
        <dbReference type="Proteomes" id="UP001595909"/>
    </source>
</evidence>
<keyword evidence="3 5" id="KW-0560">Oxidoreductase</keyword>
<dbReference type="InterPro" id="IPR023210">
    <property type="entry name" value="NADP_OxRdtase_dom"/>
</dbReference>
<gene>
    <name evidence="5" type="ORF">ACFPEL_20250</name>
</gene>
<dbReference type="PANTHER" id="PTHR43827">
    <property type="entry name" value="2,5-DIKETO-D-GLUCONIC ACID REDUCTASE"/>
    <property type="match status" value="1"/>
</dbReference>
<dbReference type="InterPro" id="IPR018170">
    <property type="entry name" value="Aldo/ket_reductase_CS"/>
</dbReference>
<proteinExistence type="inferred from homology"/>
<keyword evidence="2" id="KW-0521">NADP</keyword>
<evidence type="ECO:0000259" key="4">
    <source>
        <dbReference type="Pfam" id="PF00248"/>
    </source>
</evidence>
<evidence type="ECO:0000256" key="1">
    <source>
        <dbReference type="ARBA" id="ARBA00007905"/>
    </source>
</evidence>
<dbReference type="EMBL" id="JBHSIM010000041">
    <property type="protein sequence ID" value="MFC4834757.1"/>
    <property type="molecule type" value="Genomic_DNA"/>
</dbReference>
<dbReference type="PANTHER" id="PTHR43827:SF3">
    <property type="entry name" value="NADP-DEPENDENT OXIDOREDUCTASE DOMAIN-CONTAINING PROTEIN"/>
    <property type="match status" value="1"/>
</dbReference>
<dbReference type="SUPFAM" id="SSF51430">
    <property type="entry name" value="NAD(P)-linked oxidoreductase"/>
    <property type="match status" value="1"/>
</dbReference>
<comment type="caution">
    <text evidence="5">The sequence shown here is derived from an EMBL/GenBank/DDBJ whole genome shotgun (WGS) entry which is preliminary data.</text>
</comment>
<organism evidence="5 6">
    <name type="scientific">Actinomycetospora chibensis</name>
    <dbReference type="NCBI Taxonomy" id="663606"/>
    <lineage>
        <taxon>Bacteria</taxon>
        <taxon>Bacillati</taxon>
        <taxon>Actinomycetota</taxon>
        <taxon>Actinomycetes</taxon>
        <taxon>Pseudonocardiales</taxon>
        <taxon>Pseudonocardiaceae</taxon>
        <taxon>Actinomycetospora</taxon>
    </lineage>
</organism>
<feature type="domain" description="NADP-dependent oxidoreductase" evidence="4">
    <location>
        <begin position="21"/>
        <end position="257"/>
    </location>
</feature>
<dbReference type="RefSeq" id="WP_274191229.1">
    <property type="nucleotide sequence ID" value="NZ_BAABHN010000041.1"/>
</dbReference>
<protein>
    <submittedName>
        <fullName evidence="5">Aldo/keto reductase</fullName>
        <ecNumber evidence="5">1.1.1.-</ecNumber>
    </submittedName>
</protein>